<reference evidence="1 2" key="2">
    <citation type="submission" date="2018-11" db="EMBL/GenBank/DDBJ databases">
        <authorList>
            <consortium name="Pathogen Informatics"/>
        </authorList>
    </citation>
    <scope>NUCLEOTIDE SEQUENCE [LARGE SCALE GENOMIC DNA]</scope>
    <source>
        <strain evidence="1 2">Costa Rica</strain>
    </source>
</reference>
<organism evidence="3">
    <name type="scientific">Angiostrongylus costaricensis</name>
    <name type="common">Nematode worm</name>
    <dbReference type="NCBI Taxonomy" id="334426"/>
    <lineage>
        <taxon>Eukaryota</taxon>
        <taxon>Metazoa</taxon>
        <taxon>Ecdysozoa</taxon>
        <taxon>Nematoda</taxon>
        <taxon>Chromadorea</taxon>
        <taxon>Rhabditida</taxon>
        <taxon>Rhabditina</taxon>
        <taxon>Rhabditomorpha</taxon>
        <taxon>Strongyloidea</taxon>
        <taxon>Metastrongylidae</taxon>
        <taxon>Angiostrongylus</taxon>
    </lineage>
</organism>
<evidence type="ECO:0000313" key="2">
    <source>
        <dbReference type="Proteomes" id="UP000267027"/>
    </source>
</evidence>
<accession>A0A0R3PXE0</accession>
<evidence type="ECO:0000313" key="3">
    <source>
        <dbReference type="WBParaSite" id="ACOC_0001094301-mRNA-1"/>
    </source>
</evidence>
<reference evidence="3" key="1">
    <citation type="submission" date="2017-02" db="UniProtKB">
        <authorList>
            <consortium name="WormBaseParasite"/>
        </authorList>
    </citation>
    <scope>IDENTIFICATION</scope>
</reference>
<dbReference type="EMBL" id="UYYA01004579">
    <property type="protein sequence ID" value="VDM62529.1"/>
    <property type="molecule type" value="Genomic_DNA"/>
</dbReference>
<dbReference type="Proteomes" id="UP000267027">
    <property type="component" value="Unassembled WGS sequence"/>
</dbReference>
<protein>
    <submittedName>
        <fullName evidence="1 3">Uncharacterized protein</fullName>
    </submittedName>
</protein>
<keyword evidence="2" id="KW-1185">Reference proteome</keyword>
<dbReference type="WBParaSite" id="ACOC_0001094301-mRNA-1">
    <property type="protein sequence ID" value="ACOC_0001094301-mRNA-1"/>
    <property type="gene ID" value="ACOC_0001094301"/>
</dbReference>
<gene>
    <name evidence="1" type="ORF">ACOC_LOCUS10944</name>
</gene>
<dbReference type="AlphaFoldDB" id="A0A0R3PXE0"/>
<name>A0A0R3PXE0_ANGCS</name>
<proteinExistence type="predicted"/>
<sequence>MRYAFDSTKHRWSSQNAYLAFTTTRGGLPMYRTIAATKQSKTRRAGHVVRMDGNGWTRAVSNWIPRDVKRTAKRPPAGWSEFFTKASTKDMMLN</sequence>
<evidence type="ECO:0000313" key="1">
    <source>
        <dbReference type="EMBL" id="VDM62529.1"/>
    </source>
</evidence>
<dbReference type="OrthoDB" id="5814184at2759"/>